<name>A0AA41BX35_9GAMM</name>
<dbReference type="PANTHER" id="PTHR43434:SF13">
    <property type="entry name" value="PHOSPHOGLYCOLATE PHOSPHATASE"/>
    <property type="match status" value="1"/>
</dbReference>
<evidence type="ECO:0000313" key="3">
    <source>
        <dbReference type="EMBL" id="ORJ20869.1"/>
    </source>
</evidence>
<dbReference type="Proteomes" id="UP000705283">
    <property type="component" value="Unassembled WGS sequence"/>
</dbReference>
<protein>
    <submittedName>
        <fullName evidence="2">HAD hydrolase-like protein</fullName>
    </submittedName>
</protein>
<dbReference type="GO" id="GO:0005829">
    <property type="term" value="C:cytosol"/>
    <property type="evidence" value="ECO:0007669"/>
    <property type="project" value="TreeGrafter"/>
</dbReference>
<dbReference type="Proteomes" id="UP000192722">
    <property type="component" value="Unassembled WGS sequence"/>
</dbReference>
<dbReference type="SUPFAM" id="SSF56784">
    <property type="entry name" value="HAD-like"/>
    <property type="match status" value="1"/>
</dbReference>
<dbReference type="EMBL" id="JADMKS010000005">
    <property type="protein sequence ID" value="MBF6637785.1"/>
    <property type="molecule type" value="Genomic_DNA"/>
</dbReference>
<organism evidence="2 5">
    <name type="scientific">Rouxiella silvae</name>
    <dbReference type="NCBI Taxonomy" id="1646373"/>
    <lineage>
        <taxon>Bacteria</taxon>
        <taxon>Pseudomonadati</taxon>
        <taxon>Pseudomonadota</taxon>
        <taxon>Gammaproteobacteria</taxon>
        <taxon>Enterobacterales</taxon>
        <taxon>Yersiniaceae</taxon>
        <taxon>Rouxiella</taxon>
    </lineage>
</organism>
<keyword evidence="4" id="KW-1185">Reference proteome</keyword>
<reference evidence="3" key="1">
    <citation type="submission" date="2016-12" db="EMBL/GenBank/DDBJ databases">
        <authorList>
            <person name="Le Fleche-Mateos A."/>
        </authorList>
    </citation>
    <scope>NUCLEOTIDE SEQUENCE</scope>
    <source>
        <strain evidence="3">213</strain>
    </source>
</reference>
<dbReference type="AlphaFoldDB" id="A0AA41BX35"/>
<evidence type="ECO:0000313" key="5">
    <source>
        <dbReference type="Proteomes" id="UP000705283"/>
    </source>
</evidence>
<dbReference type="InterPro" id="IPR036412">
    <property type="entry name" value="HAD-like_sf"/>
</dbReference>
<dbReference type="InterPro" id="IPR050155">
    <property type="entry name" value="HAD-like_hydrolase_sf"/>
</dbReference>
<keyword evidence="2" id="KW-0378">Hydrolase</keyword>
<sequence length="210" mass="23142">MSYRLVIFDFDGTLADTFPVFAENYPAIAERNGLKQFAADEVNALRSMSTQQILRSINLPLWKLPRVTLDFRNAMNNNAASIQPFAGIIESLTALRADGLRLALTSSNSEAVVRTVLGAQVCNDFERIVCGASIFGKAKKISRIIKSLNIASSEAIYIGDETRDAKAAEEANIAFGAVAWGYTRIETLQTTHPQVCFSHPRDLQKLRQTS</sequence>
<comment type="caution">
    <text evidence="2">The sequence shown here is derived from an EMBL/GenBank/DDBJ whole genome shotgun (WGS) entry which is preliminary data.</text>
</comment>
<dbReference type="SFLD" id="SFLDS00003">
    <property type="entry name" value="Haloacid_Dehalogenase"/>
    <property type="match status" value="1"/>
</dbReference>
<dbReference type="Gene3D" id="3.40.50.1000">
    <property type="entry name" value="HAD superfamily/HAD-like"/>
    <property type="match status" value="1"/>
</dbReference>
<dbReference type="InterPro" id="IPR023198">
    <property type="entry name" value="PGP-like_dom2"/>
</dbReference>
<dbReference type="Pfam" id="PF13419">
    <property type="entry name" value="HAD_2"/>
    <property type="match status" value="1"/>
</dbReference>
<reference evidence="3 4" key="2">
    <citation type="journal article" date="2017" name="Int. J. Syst. Evol. Microbiol.">
        <title>Rouxiella badensis sp. nov. and Rouxiella silvae sp. nov. isolated from peat bog soil in Germany and emendation of the genus description.</title>
        <authorList>
            <person name="Le Fleche-Mateos A."/>
            <person name="Kugler J.H."/>
            <person name="Hansen S.H."/>
            <person name="Syldatk C."/>
            <person name="Hausmann R."/>
            <person name="Lomprez F."/>
            <person name="Vandenbogaert M."/>
            <person name="Manuguerra J.C."/>
            <person name="Grimont P.A."/>
        </authorList>
    </citation>
    <scope>NUCLEOTIDE SEQUENCE [LARGE SCALE GENOMIC DNA]</scope>
    <source>
        <strain evidence="3 4">213</strain>
    </source>
</reference>
<evidence type="ECO:0000313" key="2">
    <source>
        <dbReference type="EMBL" id="MBF6637785.1"/>
    </source>
</evidence>
<dbReference type="SFLD" id="SFLDG01129">
    <property type="entry name" value="C1.5:_HAD__Beta-PGM__Phosphata"/>
    <property type="match status" value="1"/>
</dbReference>
<dbReference type="InterPro" id="IPR023214">
    <property type="entry name" value="HAD_sf"/>
</dbReference>
<reference evidence="2" key="4">
    <citation type="submission" date="2022-09" db="EMBL/GenBank/DDBJ databases">
        <title>Rouxiella aceris sp. nov., isolated from tree sap and emended description of the genus Rhouxiella.</title>
        <authorList>
            <person name="Kim I.S."/>
        </authorList>
    </citation>
    <scope>NUCLEOTIDE SEQUENCE</scope>
    <source>
        <strain evidence="2">SAP-2</strain>
    </source>
</reference>
<dbReference type="InterPro" id="IPR041492">
    <property type="entry name" value="HAD_2"/>
</dbReference>
<dbReference type="EMBL" id="MRWD01000028">
    <property type="protein sequence ID" value="ORJ20869.1"/>
    <property type="molecule type" value="Genomic_DNA"/>
</dbReference>
<proteinExistence type="predicted"/>
<dbReference type="GO" id="GO:0008967">
    <property type="term" value="F:phosphoglycolate phosphatase activity"/>
    <property type="evidence" value="ECO:0007669"/>
    <property type="project" value="TreeGrafter"/>
</dbReference>
<evidence type="ECO:0000313" key="4">
    <source>
        <dbReference type="Proteomes" id="UP000192722"/>
    </source>
</evidence>
<keyword evidence="1" id="KW-0479">Metal-binding</keyword>
<evidence type="ECO:0000256" key="1">
    <source>
        <dbReference type="ARBA" id="ARBA00022723"/>
    </source>
</evidence>
<dbReference type="GO" id="GO:0006281">
    <property type="term" value="P:DNA repair"/>
    <property type="evidence" value="ECO:0007669"/>
    <property type="project" value="TreeGrafter"/>
</dbReference>
<dbReference type="PANTHER" id="PTHR43434">
    <property type="entry name" value="PHOSPHOGLYCOLATE PHOSPHATASE"/>
    <property type="match status" value="1"/>
</dbReference>
<dbReference type="GO" id="GO:0046872">
    <property type="term" value="F:metal ion binding"/>
    <property type="evidence" value="ECO:0007669"/>
    <property type="project" value="UniProtKB-KW"/>
</dbReference>
<dbReference type="RefSeq" id="WP_084983265.1">
    <property type="nucleotide sequence ID" value="NZ_CBCSCF010000003.1"/>
</dbReference>
<dbReference type="Gene3D" id="1.10.150.240">
    <property type="entry name" value="Putative phosphatase, domain 2"/>
    <property type="match status" value="1"/>
</dbReference>
<gene>
    <name evidence="3" type="ORF">BS639_12940</name>
    <name evidence="2" type="ORF">ITX54_14055</name>
</gene>
<reference evidence="2" key="3">
    <citation type="submission" date="2020-11" db="EMBL/GenBank/DDBJ databases">
        <authorList>
            <person name="Lee S.D."/>
        </authorList>
    </citation>
    <scope>NUCLEOTIDE SEQUENCE</scope>
    <source>
        <strain evidence="2">SAP-2</strain>
    </source>
</reference>
<accession>A0AA41BX35</accession>